<feature type="domain" description="FAD-binding FR-type" evidence="11">
    <location>
        <begin position="3"/>
        <end position="98"/>
    </location>
</feature>
<organism evidence="12 13">
    <name type="scientific">Sulfobacillus thermotolerans</name>
    <dbReference type="NCBI Taxonomy" id="338644"/>
    <lineage>
        <taxon>Bacteria</taxon>
        <taxon>Bacillati</taxon>
        <taxon>Bacillota</taxon>
        <taxon>Clostridia</taxon>
        <taxon>Eubacteriales</taxon>
        <taxon>Clostridiales Family XVII. Incertae Sedis</taxon>
        <taxon>Sulfobacillus</taxon>
    </lineage>
</organism>
<keyword evidence="8" id="KW-0408">Iron</keyword>
<reference evidence="12 13" key="1">
    <citation type="journal article" date="2019" name="Sci. Rep.">
        <title>Sulfobacillus thermotolerans: new insights into resistance and metabolic capacities of acidophilic chemolithotrophs.</title>
        <authorList>
            <person name="Panyushkina A.E."/>
            <person name="Babenko V.V."/>
            <person name="Nikitina A.S."/>
            <person name="Selezneva O.V."/>
            <person name="Tsaplina I.A."/>
            <person name="Letarova M.A."/>
            <person name="Kostryukova E.S."/>
            <person name="Letarov A.V."/>
        </authorList>
    </citation>
    <scope>NUCLEOTIDE SEQUENCE [LARGE SCALE GENOMIC DNA]</scope>
    <source>
        <strain evidence="12 13">Kr1</strain>
    </source>
</reference>
<dbReference type="SUPFAM" id="SSF52343">
    <property type="entry name" value="Ferredoxin reductase-like, C-terminal NADP-linked domain"/>
    <property type="match status" value="1"/>
</dbReference>
<comment type="similarity">
    <text evidence="1">Belongs to the PyrK family.</text>
</comment>
<keyword evidence="4" id="KW-0001">2Fe-2S</keyword>
<protein>
    <submittedName>
        <fullName evidence="12">Dihydroorotate dehydrogenase electron transfer subunit</fullName>
    </submittedName>
</protein>
<accession>A0ABM6RWA3</accession>
<keyword evidence="7" id="KW-0249">Electron transport</keyword>
<dbReference type="Proteomes" id="UP000325292">
    <property type="component" value="Chromosome"/>
</dbReference>
<dbReference type="PANTHER" id="PTHR43513:SF3">
    <property type="entry name" value="DIHYDROOROTATE DEHYDROGENASE B (NAD(+)), ELECTRON TRANSFER SUBUNIT-RELATED"/>
    <property type="match status" value="1"/>
</dbReference>
<dbReference type="Pfam" id="PF10418">
    <property type="entry name" value="DHODB_Fe-S_bind"/>
    <property type="match status" value="1"/>
</dbReference>
<dbReference type="PROSITE" id="PS51384">
    <property type="entry name" value="FAD_FR"/>
    <property type="match status" value="1"/>
</dbReference>
<evidence type="ECO:0000256" key="3">
    <source>
        <dbReference type="ARBA" id="ARBA00022630"/>
    </source>
</evidence>
<dbReference type="SUPFAM" id="SSF63380">
    <property type="entry name" value="Riboflavin synthase domain-like"/>
    <property type="match status" value="1"/>
</dbReference>
<keyword evidence="6" id="KW-0274">FAD</keyword>
<evidence type="ECO:0000256" key="9">
    <source>
        <dbReference type="ARBA" id="ARBA00023014"/>
    </source>
</evidence>
<dbReference type="EMBL" id="CP019454">
    <property type="protein sequence ID" value="AUW95551.1"/>
    <property type="molecule type" value="Genomic_DNA"/>
</dbReference>
<keyword evidence="9" id="KW-0411">Iron-sulfur</keyword>
<sequence>MISEQVLAPIVENRAVAPDHVELIISSAVLSQAEPGQFAHILTPGMLRRPVSFSRIDQENGQVGLMFQIVGDGTRWLAERRHGEVLDILGPLGHGFAAPDPTKPWCLVGGGVGVPPLYAAAARYLHRSRPDVIIGARTADWVLMAQDFKDLGLDVTVATDDGTAGHAGTVMGPLETWLQDHPDGQVFACGPTPMLAAVSAACEGRATAYVALEQRMGCGIGACLACVVKAHGKEHAEYRRVCTEGPVFAAKELIW</sequence>
<evidence type="ECO:0000259" key="11">
    <source>
        <dbReference type="PROSITE" id="PS51384"/>
    </source>
</evidence>
<evidence type="ECO:0000256" key="2">
    <source>
        <dbReference type="ARBA" id="ARBA00022448"/>
    </source>
</evidence>
<evidence type="ECO:0000256" key="7">
    <source>
        <dbReference type="ARBA" id="ARBA00022982"/>
    </source>
</evidence>
<evidence type="ECO:0000256" key="6">
    <source>
        <dbReference type="ARBA" id="ARBA00022827"/>
    </source>
</evidence>
<gene>
    <name evidence="12" type="ORF">BXT84_11135</name>
</gene>
<dbReference type="InterPro" id="IPR017938">
    <property type="entry name" value="Riboflavin_synthase-like_b-brl"/>
</dbReference>
<evidence type="ECO:0000256" key="8">
    <source>
        <dbReference type="ARBA" id="ARBA00023004"/>
    </source>
</evidence>
<dbReference type="InterPro" id="IPR039261">
    <property type="entry name" value="FNR_nucleotide-bd"/>
</dbReference>
<dbReference type="InterPro" id="IPR050353">
    <property type="entry name" value="PyrK_electron_transfer"/>
</dbReference>
<keyword evidence="3" id="KW-0285">Flavoprotein</keyword>
<dbReference type="PIRSF" id="PIRSF006816">
    <property type="entry name" value="Cyc3_hyd_g"/>
    <property type="match status" value="1"/>
</dbReference>
<keyword evidence="5" id="KW-0479">Metal-binding</keyword>
<dbReference type="InterPro" id="IPR017927">
    <property type="entry name" value="FAD-bd_FR_type"/>
</dbReference>
<dbReference type="PANTHER" id="PTHR43513">
    <property type="entry name" value="DIHYDROOROTATE DEHYDROGENASE B (NAD(+)), ELECTRON TRANSFER SUBUNIT"/>
    <property type="match status" value="1"/>
</dbReference>
<dbReference type="Gene3D" id="3.40.50.80">
    <property type="entry name" value="Nucleotide-binding domain of ferredoxin-NADP reductase (FNR) module"/>
    <property type="match status" value="1"/>
</dbReference>
<keyword evidence="13" id="KW-1185">Reference proteome</keyword>
<dbReference type="Gene3D" id="2.10.240.10">
    <property type="entry name" value="Dihydroorotate dehydrogenase, electron transfer subunit"/>
    <property type="match status" value="1"/>
</dbReference>
<keyword evidence="2" id="KW-0813">Transport</keyword>
<dbReference type="InterPro" id="IPR037117">
    <property type="entry name" value="Dihydroorotate_DH_ele_sf"/>
</dbReference>
<evidence type="ECO:0000313" key="13">
    <source>
        <dbReference type="Proteomes" id="UP000325292"/>
    </source>
</evidence>
<evidence type="ECO:0000313" key="12">
    <source>
        <dbReference type="EMBL" id="AUW95551.1"/>
    </source>
</evidence>
<evidence type="ECO:0000256" key="1">
    <source>
        <dbReference type="ARBA" id="ARBA00006422"/>
    </source>
</evidence>
<evidence type="ECO:0000256" key="5">
    <source>
        <dbReference type="ARBA" id="ARBA00022723"/>
    </source>
</evidence>
<dbReference type="InterPro" id="IPR012165">
    <property type="entry name" value="Cyt_c3_hydrogenase_gsu"/>
</dbReference>
<comment type="cofactor">
    <cofactor evidence="10">
        <name>[2Fe-2S] cluster</name>
        <dbReference type="ChEBI" id="CHEBI:190135"/>
    </cofactor>
</comment>
<dbReference type="CDD" id="cd06218">
    <property type="entry name" value="DHOD_e_trans"/>
    <property type="match status" value="1"/>
</dbReference>
<proteinExistence type="inferred from homology"/>
<evidence type="ECO:0000256" key="4">
    <source>
        <dbReference type="ARBA" id="ARBA00022714"/>
    </source>
</evidence>
<name>A0ABM6RWA3_9FIRM</name>
<evidence type="ECO:0000256" key="10">
    <source>
        <dbReference type="ARBA" id="ARBA00034078"/>
    </source>
</evidence>
<dbReference type="InterPro" id="IPR019480">
    <property type="entry name" value="Dihydroorotate_DH_Fe-S-bd"/>
</dbReference>
<dbReference type="Gene3D" id="2.40.30.10">
    <property type="entry name" value="Translation factors"/>
    <property type="match status" value="1"/>
</dbReference>